<organism evidence="5 6">
    <name type="scientific">Xenopus laevis</name>
    <name type="common">African clawed frog</name>
    <dbReference type="NCBI Taxonomy" id="8355"/>
    <lineage>
        <taxon>Eukaryota</taxon>
        <taxon>Metazoa</taxon>
        <taxon>Chordata</taxon>
        <taxon>Craniata</taxon>
        <taxon>Vertebrata</taxon>
        <taxon>Euteleostomi</taxon>
        <taxon>Amphibia</taxon>
        <taxon>Batrachia</taxon>
        <taxon>Anura</taxon>
        <taxon>Pipoidea</taxon>
        <taxon>Pipidae</taxon>
        <taxon>Xenopodinae</taxon>
        <taxon>Xenopus</taxon>
        <taxon>Xenopus</taxon>
    </lineage>
</organism>
<keyword evidence="3" id="KW-0472">Membrane</keyword>
<dbReference type="KEGG" id="xla:108699376"/>
<reference evidence="6" key="1">
    <citation type="submission" date="2025-08" db="UniProtKB">
        <authorList>
            <consortium name="RefSeq"/>
        </authorList>
    </citation>
    <scope>IDENTIFICATION</scope>
    <source>
        <strain evidence="6">J_2021</strain>
        <tissue evidence="6">Erythrocytes</tissue>
    </source>
</reference>
<dbReference type="OMA" id="SSTHWVI"/>
<dbReference type="PANTHER" id="PTHR12080">
    <property type="entry name" value="SIGNALING LYMPHOCYTIC ACTIVATION MOLECULE"/>
    <property type="match status" value="1"/>
</dbReference>
<dbReference type="Bgee" id="108699376">
    <property type="expression patterns" value="Expressed in liver and 13 other cell types or tissues"/>
</dbReference>
<dbReference type="OrthoDB" id="6159398at2759"/>
<keyword evidence="2" id="KW-0732">Signal</keyword>
<gene>
    <name evidence="6" type="primary">LOC108699376</name>
</gene>
<evidence type="ECO:0000256" key="2">
    <source>
        <dbReference type="ARBA" id="ARBA00022729"/>
    </source>
</evidence>
<dbReference type="InterPro" id="IPR013783">
    <property type="entry name" value="Ig-like_fold"/>
</dbReference>
<evidence type="ECO:0000256" key="4">
    <source>
        <dbReference type="ARBA" id="ARBA00023180"/>
    </source>
</evidence>
<dbReference type="RefSeq" id="XP_018086903.1">
    <property type="nucleotide sequence ID" value="XM_018231414.2"/>
</dbReference>
<evidence type="ECO:0000256" key="3">
    <source>
        <dbReference type="ARBA" id="ARBA00023136"/>
    </source>
</evidence>
<dbReference type="PANTHER" id="PTHR12080:SF48">
    <property type="entry name" value="IMMUNOGLOBULIN SUBTYPE DOMAIN-CONTAINING PROTEIN"/>
    <property type="match status" value="1"/>
</dbReference>
<protein>
    <submittedName>
        <fullName evidence="6">Uncharacterized protein LOC108699376</fullName>
    </submittedName>
</protein>
<dbReference type="InterPro" id="IPR015631">
    <property type="entry name" value="CD2/SLAM_rcpt"/>
</dbReference>
<evidence type="ECO:0000313" key="6">
    <source>
        <dbReference type="RefSeq" id="XP_018086903.1"/>
    </source>
</evidence>
<keyword evidence="4" id="KW-0325">Glycoprotein</keyword>
<evidence type="ECO:0000256" key="1">
    <source>
        <dbReference type="ARBA" id="ARBA00004370"/>
    </source>
</evidence>
<sequence>MHPLLPRLFILFISLSLLGTEDPVVHLNECVNGTAIFHHGFELGAKTLKCSVEKIVQGDAVEVAEYRNNGFNVMNNREQQRIQFFNLTVMIWNLTVEDSGLYNISCYIANAPKKQRSFKITVYEPVQKPVIEIDWNCAFTDCNYTLHCHDSRNSSSARWIVLQDSKPVEILSDATIRTLLSNTSVSTEYTCVLHNLAEQKNDSIGFWQLCSVSGYSYTLCWCWINWKTGLFMTAFIGIIFLILVTRKNIKGLGVYYVLKKLRGYLPFRRIGFNSSQNEAEYRPDDVEMKVLPTK</sequence>
<dbReference type="GO" id="GO:0016020">
    <property type="term" value="C:membrane"/>
    <property type="evidence" value="ECO:0007669"/>
    <property type="project" value="UniProtKB-SubCell"/>
</dbReference>
<comment type="subcellular location">
    <subcellularLocation>
        <location evidence="1">Membrane</location>
    </subcellularLocation>
</comment>
<keyword evidence="5" id="KW-1185">Reference proteome</keyword>
<dbReference type="AlphaFoldDB" id="A0A1L8FC68"/>
<proteinExistence type="predicted"/>
<name>A0A1L8FC68_XENLA</name>
<dbReference type="PaxDb" id="8355-A0A1L8FC68"/>
<dbReference type="Gene3D" id="2.60.40.10">
    <property type="entry name" value="Immunoglobulins"/>
    <property type="match status" value="1"/>
</dbReference>
<dbReference type="Proteomes" id="UP000186698">
    <property type="component" value="Chromosome 8L"/>
</dbReference>
<evidence type="ECO:0000313" key="5">
    <source>
        <dbReference type="Proteomes" id="UP000186698"/>
    </source>
</evidence>
<dbReference type="GeneID" id="108699376"/>
<accession>A0A1L8FC68</accession>